<accession>A0A5B7DD68</accession>
<protein>
    <submittedName>
        <fullName evidence="1">Uncharacterized protein</fullName>
    </submittedName>
</protein>
<name>A0A5B7DD68_PORTR</name>
<evidence type="ECO:0000313" key="2">
    <source>
        <dbReference type="Proteomes" id="UP000324222"/>
    </source>
</evidence>
<proteinExistence type="predicted"/>
<keyword evidence="2" id="KW-1185">Reference proteome</keyword>
<dbReference type="EMBL" id="VSRR010000729">
    <property type="protein sequence ID" value="MPC18995.1"/>
    <property type="molecule type" value="Genomic_DNA"/>
</dbReference>
<dbReference type="AlphaFoldDB" id="A0A5B7DD68"/>
<reference evidence="1 2" key="1">
    <citation type="submission" date="2019-05" db="EMBL/GenBank/DDBJ databases">
        <title>Another draft genome of Portunus trituberculatus and its Hox gene families provides insights of decapod evolution.</title>
        <authorList>
            <person name="Jeong J.-H."/>
            <person name="Song I."/>
            <person name="Kim S."/>
            <person name="Choi T."/>
            <person name="Kim D."/>
            <person name="Ryu S."/>
            <person name="Kim W."/>
        </authorList>
    </citation>
    <scope>NUCLEOTIDE SEQUENCE [LARGE SCALE GENOMIC DNA]</scope>
    <source>
        <tissue evidence="1">Muscle</tissue>
    </source>
</reference>
<evidence type="ECO:0000313" key="1">
    <source>
        <dbReference type="EMBL" id="MPC18995.1"/>
    </source>
</evidence>
<gene>
    <name evidence="1" type="ORF">E2C01_011898</name>
</gene>
<sequence>MGQDKGDGIFPTYVDSTQPLSGVGYGYTCIRPGQHSVFPSPEALSLNKDHKYLNSFPDACWNVR</sequence>
<dbReference type="Proteomes" id="UP000324222">
    <property type="component" value="Unassembled WGS sequence"/>
</dbReference>
<comment type="caution">
    <text evidence="1">The sequence shown here is derived from an EMBL/GenBank/DDBJ whole genome shotgun (WGS) entry which is preliminary data.</text>
</comment>
<organism evidence="1 2">
    <name type="scientific">Portunus trituberculatus</name>
    <name type="common">Swimming crab</name>
    <name type="synonym">Neptunus trituberculatus</name>
    <dbReference type="NCBI Taxonomy" id="210409"/>
    <lineage>
        <taxon>Eukaryota</taxon>
        <taxon>Metazoa</taxon>
        <taxon>Ecdysozoa</taxon>
        <taxon>Arthropoda</taxon>
        <taxon>Crustacea</taxon>
        <taxon>Multicrustacea</taxon>
        <taxon>Malacostraca</taxon>
        <taxon>Eumalacostraca</taxon>
        <taxon>Eucarida</taxon>
        <taxon>Decapoda</taxon>
        <taxon>Pleocyemata</taxon>
        <taxon>Brachyura</taxon>
        <taxon>Eubrachyura</taxon>
        <taxon>Portunoidea</taxon>
        <taxon>Portunidae</taxon>
        <taxon>Portuninae</taxon>
        <taxon>Portunus</taxon>
    </lineage>
</organism>